<dbReference type="KEGG" id="mbr:MONBRDRAFT_30005"/>
<feature type="compositionally biased region" description="Basic and acidic residues" evidence="1">
    <location>
        <begin position="191"/>
        <end position="234"/>
    </location>
</feature>
<evidence type="ECO:0000256" key="1">
    <source>
        <dbReference type="SAM" id="MobiDB-lite"/>
    </source>
</evidence>
<evidence type="ECO:0000313" key="3">
    <source>
        <dbReference type="EMBL" id="EDQ84693.1"/>
    </source>
</evidence>
<feature type="compositionally biased region" description="Acidic residues" evidence="1">
    <location>
        <begin position="179"/>
        <end position="190"/>
    </location>
</feature>
<name>A9VCR2_MONBE</name>
<keyword evidence="4" id="KW-1185">Reference proteome</keyword>
<gene>
    <name evidence="3" type="ORF">MONBRDRAFT_30005</name>
</gene>
<keyword evidence="2" id="KW-1133">Transmembrane helix</keyword>
<dbReference type="GeneID" id="5895765"/>
<protein>
    <submittedName>
        <fullName evidence="3">Uncharacterized protein</fullName>
    </submittedName>
</protein>
<dbReference type="Proteomes" id="UP000001357">
    <property type="component" value="Unassembled WGS sequence"/>
</dbReference>
<dbReference type="InParanoid" id="A9VCR2"/>
<dbReference type="AlphaFoldDB" id="A9VCR2"/>
<feature type="transmembrane region" description="Helical" evidence="2">
    <location>
        <begin position="437"/>
        <end position="457"/>
    </location>
</feature>
<keyword evidence="2" id="KW-0812">Transmembrane</keyword>
<reference evidence="3 4" key="1">
    <citation type="journal article" date="2008" name="Nature">
        <title>The genome of the choanoflagellate Monosiga brevicollis and the origin of metazoans.</title>
        <authorList>
            <consortium name="JGI Sequencing"/>
            <person name="King N."/>
            <person name="Westbrook M.J."/>
            <person name="Young S.L."/>
            <person name="Kuo A."/>
            <person name="Abedin M."/>
            <person name="Chapman J."/>
            <person name="Fairclough S."/>
            <person name="Hellsten U."/>
            <person name="Isogai Y."/>
            <person name="Letunic I."/>
            <person name="Marr M."/>
            <person name="Pincus D."/>
            <person name="Putnam N."/>
            <person name="Rokas A."/>
            <person name="Wright K.J."/>
            <person name="Zuzow R."/>
            <person name="Dirks W."/>
            <person name="Good M."/>
            <person name="Goodstein D."/>
            <person name="Lemons D."/>
            <person name="Li W."/>
            <person name="Lyons J.B."/>
            <person name="Morris A."/>
            <person name="Nichols S."/>
            <person name="Richter D.J."/>
            <person name="Salamov A."/>
            <person name="Bork P."/>
            <person name="Lim W.A."/>
            <person name="Manning G."/>
            <person name="Miller W.T."/>
            <person name="McGinnis W."/>
            <person name="Shapiro H."/>
            <person name="Tjian R."/>
            <person name="Grigoriev I.V."/>
            <person name="Rokhsar D."/>
        </authorList>
    </citation>
    <scope>NUCLEOTIDE SEQUENCE [LARGE SCALE GENOMIC DNA]</scope>
    <source>
        <strain evidence="4">MX1 / ATCC 50154</strain>
    </source>
</reference>
<evidence type="ECO:0000313" key="4">
    <source>
        <dbReference type="Proteomes" id="UP000001357"/>
    </source>
</evidence>
<organism evidence="3 4">
    <name type="scientific">Monosiga brevicollis</name>
    <name type="common">Choanoflagellate</name>
    <dbReference type="NCBI Taxonomy" id="81824"/>
    <lineage>
        <taxon>Eukaryota</taxon>
        <taxon>Choanoflagellata</taxon>
        <taxon>Craspedida</taxon>
        <taxon>Salpingoecidae</taxon>
        <taxon>Monosiga</taxon>
    </lineage>
</organism>
<sequence length="468" mass="51563">MYVYHRILLFYDIVVDIYPTLERSPRVALSLCVSQTSADSLKLSQSLSFFFTIIDTFSLSPSLSLRDRRSLSLSVPFAFDRVLIFSFFISRRIKCRRDDRATEPVVKMLGLQSWHHALFLAAVLVCASLSAVTADPITVRTTYIGRSCGTFEYASAFYPICTRTRFSYINNDSLVDDDDAYVPNVEDDDDTPAKSDDDTPAKGDDDTPVKSDDDDGHKANDDDKAPARDRRADDDAGDDDDGVPDGVLVPHGDYNYVISQLVCSSSAVTNQYYADWNCGRTAPFAAALAKPKTCLVEHDSEHSEYFQCINSPSEYTTPDQALWIAHSETNGGPTIMAETRPWNTCLTFESVPTAYPAARAYILSATDDLQTIKVAMYAATNCLDSSSVGIWTQPVNTCFNAKQQGFEYDSALKYVFFSNELPSQAGGKAQPLTGGEVAAIVVCLVVFVCIVIGVVAYQKRKSASYNSI</sequence>
<dbReference type="EMBL" id="CH991582">
    <property type="protein sequence ID" value="EDQ84693.1"/>
    <property type="molecule type" value="Genomic_DNA"/>
</dbReference>
<keyword evidence="2" id="KW-0472">Membrane</keyword>
<evidence type="ECO:0000256" key="2">
    <source>
        <dbReference type="SAM" id="Phobius"/>
    </source>
</evidence>
<accession>A9VCR2</accession>
<feature type="region of interest" description="Disordered" evidence="1">
    <location>
        <begin position="179"/>
        <end position="247"/>
    </location>
</feature>
<proteinExistence type="predicted"/>
<dbReference type="RefSeq" id="XP_001750479.1">
    <property type="nucleotide sequence ID" value="XM_001750427.1"/>
</dbReference>